<dbReference type="GeneID" id="54548730"/>
<dbReference type="RefSeq" id="XP_033654450.1">
    <property type="nucleotide sequence ID" value="XM_033795555.1"/>
</dbReference>
<dbReference type="Proteomes" id="UP000800097">
    <property type="component" value="Unassembled WGS sequence"/>
</dbReference>
<keyword evidence="3" id="KW-1185">Reference proteome</keyword>
<evidence type="ECO:0000256" key="1">
    <source>
        <dbReference type="SAM" id="MobiDB-lite"/>
    </source>
</evidence>
<feature type="region of interest" description="Disordered" evidence="1">
    <location>
        <begin position="335"/>
        <end position="370"/>
    </location>
</feature>
<feature type="region of interest" description="Disordered" evidence="1">
    <location>
        <begin position="583"/>
        <end position="602"/>
    </location>
</feature>
<dbReference type="AlphaFoldDB" id="A0A6A6JJY6"/>
<organism evidence="2 3">
    <name type="scientific">Westerdykella ornata</name>
    <dbReference type="NCBI Taxonomy" id="318751"/>
    <lineage>
        <taxon>Eukaryota</taxon>
        <taxon>Fungi</taxon>
        <taxon>Dikarya</taxon>
        <taxon>Ascomycota</taxon>
        <taxon>Pezizomycotina</taxon>
        <taxon>Dothideomycetes</taxon>
        <taxon>Pleosporomycetidae</taxon>
        <taxon>Pleosporales</taxon>
        <taxon>Sporormiaceae</taxon>
        <taxon>Westerdykella</taxon>
    </lineage>
</organism>
<dbReference type="EMBL" id="ML986492">
    <property type="protein sequence ID" value="KAF2276911.1"/>
    <property type="molecule type" value="Genomic_DNA"/>
</dbReference>
<feature type="compositionally biased region" description="Acidic residues" evidence="1">
    <location>
        <begin position="351"/>
        <end position="369"/>
    </location>
</feature>
<reference evidence="2" key="1">
    <citation type="journal article" date="2020" name="Stud. Mycol.">
        <title>101 Dothideomycetes genomes: a test case for predicting lifestyles and emergence of pathogens.</title>
        <authorList>
            <person name="Haridas S."/>
            <person name="Albert R."/>
            <person name="Binder M."/>
            <person name="Bloem J."/>
            <person name="Labutti K."/>
            <person name="Salamov A."/>
            <person name="Andreopoulos B."/>
            <person name="Baker S."/>
            <person name="Barry K."/>
            <person name="Bills G."/>
            <person name="Bluhm B."/>
            <person name="Cannon C."/>
            <person name="Castanera R."/>
            <person name="Culley D."/>
            <person name="Daum C."/>
            <person name="Ezra D."/>
            <person name="Gonzalez J."/>
            <person name="Henrissat B."/>
            <person name="Kuo A."/>
            <person name="Liang C."/>
            <person name="Lipzen A."/>
            <person name="Lutzoni F."/>
            <person name="Magnuson J."/>
            <person name="Mondo S."/>
            <person name="Nolan M."/>
            <person name="Ohm R."/>
            <person name="Pangilinan J."/>
            <person name="Park H.-J."/>
            <person name="Ramirez L."/>
            <person name="Alfaro M."/>
            <person name="Sun H."/>
            <person name="Tritt A."/>
            <person name="Yoshinaga Y."/>
            <person name="Zwiers L.-H."/>
            <person name="Turgeon B."/>
            <person name="Goodwin S."/>
            <person name="Spatafora J."/>
            <person name="Crous P."/>
            <person name="Grigoriev I."/>
        </authorList>
    </citation>
    <scope>NUCLEOTIDE SEQUENCE</scope>
    <source>
        <strain evidence="2">CBS 379.55</strain>
    </source>
</reference>
<evidence type="ECO:0000313" key="3">
    <source>
        <dbReference type="Proteomes" id="UP000800097"/>
    </source>
</evidence>
<evidence type="ECO:0000313" key="2">
    <source>
        <dbReference type="EMBL" id="KAF2276911.1"/>
    </source>
</evidence>
<accession>A0A6A6JJY6</accession>
<gene>
    <name evidence="2" type="ORF">EI97DRAFT_376432</name>
</gene>
<protein>
    <submittedName>
        <fullName evidence="2">Uncharacterized protein</fullName>
    </submittedName>
</protein>
<name>A0A6A6JJY6_WESOR</name>
<dbReference type="OrthoDB" id="5411773at2759"/>
<proteinExistence type="predicted"/>
<feature type="compositionally biased region" description="Acidic residues" evidence="1">
    <location>
        <begin position="592"/>
        <end position="602"/>
    </location>
</feature>
<sequence length="602" mass="67021">MTSKQNPLVDQPAAPNSIERIPAVGALGNQPRMSLDRPARPLTYELANHAKAYLEAGQYVAGYSFLDTLLTTNTSIATPAKRYHAYLAQAPQLALASTLIVYPNITTKAKSAEQKRGSDMALRYLHNVQCTISPLHEDLRRAFSFPDERSRRGTLGYRAATESSPASESDLERLTGAPANENSLWFRATDFWHAVGWAFNCSVAHKKRWERWKLWLDVMLNFLEAGWEAQARRCRQQDLDAEDAMTETLLWQYISSEDPMNRSNRRRIIRAILARGTSQSKSLFPEVWPRETAEPKQIQLDEKSVAEIDIDNGNLGEFQKDDDDEAMADAPTATFRTSRRATSRKELAVQSEDEDSEEDDTSGSCDAEDATNRLGGVEAVGLRQRLIVLLVKVAQALPMQFTHLGDLFDPFTEECTHLPTMLFSVLLSTSKLDGLTQTALNANHLLPLVSGQLPDYTKIEPTQAHLEQYMLPRRAATQSYSTNAKISLILEQIFLYMMSIKGLHATATLRAAVEKGIQERTSVYGTAKGKKGNAAEEEQSKMLLEASSKRLLGLLEVLEIAEGMAPQPKSGRNKSFSISFGSVSELSSVPGSEDEDSDREMR</sequence>